<dbReference type="EMBL" id="BABT02000004">
    <property type="protein sequence ID" value="GAA93448.1"/>
    <property type="molecule type" value="Genomic_DNA"/>
</dbReference>
<comment type="caution">
    <text evidence="7">The sequence shown here is derived from an EMBL/GenBank/DDBJ whole genome shotgun (WGS) entry which is preliminary data.</text>
</comment>
<keyword evidence="3" id="KW-0378">Hydrolase</keyword>
<keyword evidence="2" id="KW-0645">Protease</keyword>
<dbReference type="GO" id="GO:0016929">
    <property type="term" value="F:deSUMOylase activity"/>
    <property type="evidence" value="ECO:0007669"/>
    <property type="project" value="TreeGrafter"/>
</dbReference>
<feature type="compositionally biased region" description="Basic and acidic residues" evidence="5">
    <location>
        <begin position="22"/>
        <end position="38"/>
    </location>
</feature>
<dbReference type="FunFam" id="3.40.395.10:FF:000001">
    <property type="entry name" value="Sentrin-specific protease 1"/>
    <property type="match status" value="1"/>
</dbReference>
<gene>
    <name evidence="7" type="primary">Mo00089</name>
    <name evidence="7" type="ORF">E5Q_00089</name>
</gene>
<dbReference type="GO" id="GO:0005634">
    <property type="term" value="C:nucleus"/>
    <property type="evidence" value="ECO:0007669"/>
    <property type="project" value="TreeGrafter"/>
</dbReference>
<feature type="region of interest" description="Disordered" evidence="5">
    <location>
        <begin position="1"/>
        <end position="95"/>
    </location>
</feature>
<evidence type="ECO:0000256" key="3">
    <source>
        <dbReference type="ARBA" id="ARBA00022801"/>
    </source>
</evidence>
<reference evidence="7 8" key="1">
    <citation type="journal article" date="2011" name="J. Gen. Appl. Microbiol.">
        <title>Draft genome sequencing of the enigmatic basidiomycete Mixia osmundae.</title>
        <authorList>
            <person name="Nishida H."/>
            <person name="Nagatsuka Y."/>
            <person name="Sugiyama J."/>
        </authorList>
    </citation>
    <scope>NUCLEOTIDE SEQUENCE [LARGE SCALE GENOMIC DNA]</scope>
    <source>
        <strain evidence="8">CBS 9802 / IAM 14324 / JCM 22182 / KY 12970</strain>
    </source>
</reference>
<evidence type="ECO:0000256" key="2">
    <source>
        <dbReference type="ARBA" id="ARBA00022670"/>
    </source>
</evidence>
<evidence type="ECO:0000256" key="5">
    <source>
        <dbReference type="SAM" id="MobiDB-lite"/>
    </source>
</evidence>
<feature type="domain" description="Ubiquitin-like protease family profile" evidence="6">
    <location>
        <begin position="338"/>
        <end position="511"/>
    </location>
</feature>
<dbReference type="PROSITE" id="PS50600">
    <property type="entry name" value="ULP_PROTEASE"/>
    <property type="match status" value="1"/>
</dbReference>
<dbReference type="Pfam" id="PF02902">
    <property type="entry name" value="Peptidase_C48"/>
    <property type="match status" value="1"/>
</dbReference>
<keyword evidence="4" id="KW-0788">Thiol protease</keyword>
<dbReference type="Proteomes" id="UP000009131">
    <property type="component" value="Unassembled WGS sequence"/>
</dbReference>
<dbReference type="InterPro" id="IPR038765">
    <property type="entry name" value="Papain-like_cys_pep_sf"/>
</dbReference>
<reference evidence="7 8" key="2">
    <citation type="journal article" date="2012" name="Open Biol.">
        <title>Characteristics of nucleosomes and linker DNA regions on the genome of the basidiomycete Mixia osmundae revealed by mono- and dinucleosome mapping.</title>
        <authorList>
            <person name="Nishida H."/>
            <person name="Kondo S."/>
            <person name="Matsumoto T."/>
            <person name="Suzuki Y."/>
            <person name="Yoshikawa H."/>
            <person name="Taylor T.D."/>
            <person name="Sugiyama J."/>
        </authorList>
    </citation>
    <scope>NUCLEOTIDE SEQUENCE [LARGE SCALE GENOMIC DNA]</scope>
    <source>
        <strain evidence="8">CBS 9802 / IAM 14324 / JCM 22182 / KY 12970</strain>
    </source>
</reference>
<dbReference type="InParanoid" id="G7DS88"/>
<dbReference type="InterPro" id="IPR003653">
    <property type="entry name" value="Peptidase_C48_C"/>
</dbReference>
<evidence type="ECO:0000313" key="8">
    <source>
        <dbReference type="Proteomes" id="UP000009131"/>
    </source>
</evidence>
<evidence type="ECO:0000256" key="1">
    <source>
        <dbReference type="ARBA" id="ARBA00005234"/>
    </source>
</evidence>
<feature type="compositionally biased region" description="Polar residues" evidence="5">
    <location>
        <begin position="64"/>
        <end position="81"/>
    </location>
</feature>
<dbReference type="Gene3D" id="3.40.395.10">
    <property type="entry name" value="Adenoviral Proteinase, Chain A"/>
    <property type="match status" value="1"/>
</dbReference>
<dbReference type="PANTHER" id="PTHR12606">
    <property type="entry name" value="SENTRIN/SUMO-SPECIFIC PROTEASE"/>
    <property type="match status" value="1"/>
</dbReference>
<comment type="similarity">
    <text evidence="1">Belongs to the peptidase C48 family.</text>
</comment>
<dbReference type="STRING" id="764103.G7DS88"/>
<evidence type="ECO:0000313" key="7">
    <source>
        <dbReference type="EMBL" id="GAA93448.1"/>
    </source>
</evidence>
<organism evidence="7 8">
    <name type="scientific">Mixia osmundae (strain CBS 9802 / IAM 14324 / JCM 22182 / KY 12970)</name>
    <dbReference type="NCBI Taxonomy" id="764103"/>
    <lineage>
        <taxon>Eukaryota</taxon>
        <taxon>Fungi</taxon>
        <taxon>Dikarya</taxon>
        <taxon>Basidiomycota</taxon>
        <taxon>Pucciniomycotina</taxon>
        <taxon>Mixiomycetes</taxon>
        <taxon>Mixiales</taxon>
        <taxon>Mixiaceae</taxon>
        <taxon>Mixia</taxon>
    </lineage>
</organism>
<dbReference type="GO" id="GO:0016926">
    <property type="term" value="P:protein desumoylation"/>
    <property type="evidence" value="ECO:0007669"/>
    <property type="project" value="TreeGrafter"/>
</dbReference>
<dbReference type="GO" id="GO:0080090">
    <property type="term" value="P:regulation of primary metabolic process"/>
    <property type="evidence" value="ECO:0007669"/>
    <property type="project" value="UniProtKB-ARBA"/>
</dbReference>
<evidence type="ECO:0000259" key="6">
    <source>
        <dbReference type="PROSITE" id="PS50600"/>
    </source>
</evidence>
<dbReference type="eggNOG" id="KOG0778">
    <property type="taxonomic scope" value="Eukaryota"/>
</dbReference>
<proteinExistence type="inferred from homology"/>
<dbReference type="HOGENOM" id="CLU_479034_0_0_1"/>
<dbReference type="PANTHER" id="PTHR12606:SF141">
    <property type="entry name" value="GH15225P-RELATED"/>
    <property type="match status" value="1"/>
</dbReference>
<protein>
    <recommendedName>
        <fullName evidence="6">Ubiquitin-like protease family profile domain-containing protein</fullName>
    </recommendedName>
</protein>
<name>G7DS88_MIXOS</name>
<feature type="compositionally biased region" description="Basic and acidic residues" evidence="5">
    <location>
        <begin position="48"/>
        <end position="63"/>
    </location>
</feature>
<dbReference type="SUPFAM" id="SSF54001">
    <property type="entry name" value="Cysteine proteinases"/>
    <property type="match status" value="1"/>
</dbReference>
<evidence type="ECO:0000256" key="4">
    <source>
        <dbReference type="ARBA" id="ARBA00022807"/>
    </source>
</evidence>
<accession>G7DS88</accession>
<dbReference type="AlphaFoldDB" id="G7DS88"/>
<keyword evidence="8" id="KW-1185">Reference proteome</keyword>
<dbReference type="GO" id="GO:0006508">
    <property type="term" value="P:proteolysis"/>
    <property type="evidence" value="ECO:0007669"/>
    <property type="project" value="UniProtKB-KW"/>
</dbReference>
<dbReference type="GO" id="GO:0060255">
    <property type="term" value="P:regulation of macromolecule metabolic process"/>
    <property type="evidence" value="ECO:0007669"/>
    <property type="project" value="UniProtKB-ARBA"/>
</dbReference>
<sequence length="569" mass="64849">MRTESGKRAAPSAVRSGPLALDHWESPDSRRLARKLDHPSSASSASSRLDKRPSHSLQRERASSARSYNQLRSQTRLSPPKSTARRASNPAPSQDRLLSKILGRLFWFGMQNDGIEDATTEASLTDTRPQIAFRDAPIDLTMDDTDQETGHGRAAAHPYGLLTRLPPRRPSYGLSTITAHRSDFVVPITGSNSVTSYKKREPLFVHDARQRNANQMATAFERLKMHDSEVHDFATYRDRVQKVSEDFNAASPRPLSAASRRAHVTYDDKFESALLRAKSARDAPLPQRSSLEELRKLDTRRRQRQLKRRKWKQDLGADEAEVDILFRKRGVISSTFGAEVADRDIAKLRPGQWLNDEVINFYGVLVTERSKKCEAAGKTGPGKPFRRTHVFSTFFFAKLQSHQYEGVRRWTKKIDLWQKDIIICPINLGNAHWTCGAINMAQHRFEYYDSMGMKNAKAYELLREYLKAESLDKRKKPIDLSDWQDYFDSGAPQQDNAFDCGVFASQVMETISRNNVGLDFAQRNMPYIRRKMVLECAKQSLIKVHDTRLYTPCSSQRLCRSFSSEAFGI</sequence>
<dbReference type="RefSeq" id="XP_014566088.1">
    <property type="nucleotide sequence ID" value="XM_014710602.1"/>
</dbReference>
<dbReference type="OrthoDB" id="1939479at2759"/>